<keyword evidence="11" id="KW-1185">Reference proteome</keyword>
<evidence type="ECO:0000256" key="6">
    <source>
        <dbReference type="PROSITE-ProRule" id="PRU10141"/>
    </source>
</evidence>
<comment type="caution">
    <text evidence="10">The sequence shown here is derived from an EMBL/GenBank/DDBJ whole genome shotgun (WGS) entry which is preliminary data.</text>
</comment>
<evidence type="ECO:0000256" key="1">
    <source>
        <dbReference type="ARBA" id="ARBA00022527"/>
    </source>
</evidence>
<dbReference type="InterPro" id="IPR008271">
    <property type="entry name" value="Ser/Thr_kinase_AS"/>
</dbReference>
<dbReference type="Proteomes" id="UP000186922">
    <property type="component" value="Unassembled WGS sequence"/>
</dbReference>
<evidence type="ECO:0000256" key="3">
    <source>
        <dbReference type="ARBA" id="ARBA00022741"/>
    </source>
</evidence>
<dbReference type="InterPro" id="IPR011009">
    <property type="entry name" value="Kinase-like_dom_sf"/>
</dbReference>
<dbReference type="InterPro" id="IPR017441">
    <property type="entry name" value="Protein_kinase_ATP_BS"/>
</dbReference>
<keyword evidence="5 6" id="KW-0067">ATP-binding</keyword>
<dbReference type="PROSITE" id="PS00108">
    <property type="entry name" value="PROTEIN_KINASE_ST"/>
    <property type="match status" value="1"/>
</dbReference>
<dbReference type="OrthoDB" id="10485655at2759"/>
<evidence type="ECO:0000256" key="8">
    <source>
        <dbReference type="SAM" id="MobiDB-lite"/>
    </source>
</evidence>
<dbReference type="InterPro" id="IPR000719">
    <property type="entry name" value="Prot_kinase_dom"/>
</dbReference>
<dbReference type="Pfam" id="PF00069">
    <property type="entry name" value="Pkinase"/>
    <property type="match status" value="1"/>
</dbReference>
<dbReference type="PANTHER" id="PTHR24055">
    <property type="entry name" value="MITOGEN-ACTIVATED PROTEIN KINASE"/>
    <property type="match status" value="1"/>
</dbReference>
<keyword evidence="4" id="KW-0418">Kinase</keyword>
<evidence type="ECO:0000259" key="9">
    <source>
        <dbReference type="PROSITE" id="PS50011"/>
    </source>
</evidence>
<reference evidence="10 11" key="1">
    <citation type="journal article" date="2016" name="Nat. Commun.">
        <title>Extremotolerant tardigrade genome and improved radiotolerance of human cultured cells by tardigrade-unique protein.</title>
        <authorList>
            <person name="Hashimoto T."/>
            <person name="Horikawa D.D."/>
            <person name="Saito Y."/>
            <person name="Kuwahara H."/>
            <person name="Kozuka-Hata H."/>
            <person name="Shin-I T."/>
            <person name="Minakuchi Y."/>
            <person name="Ohishi K."/>
            <person name="Motoyama A."/>
            <person name="Aizu T."/>
            <person name="Enomoto A."/>
            <person name="Kondo K."/>
            <person name="Tanaka S."/>
            <person name="Hara Y."/>
            <person name="Koshikawa S."/>
            <person name="Sagara H."/>
            <person name="Miura T."/>
            <person name="Yokobori S."/>
            <person name="Miyagawa K."/>
            <person name="Suzuki Y."/>
            <person name="Kubo T."/>
            <person name="Oyama M."/>
            <person name="Kohara Y."/>
            <person name="Fujiyama A."/>
            <person name="Arakawa K."/>
            <person name="Katayama T."/>
            <person name="Toyoda A."/>
            <person name="Kunieda T."/>
        </authorList>
    </citation>
    <scope>NUCLEOTIDE SEQUENCE [LARGE SCALE GENOMIC DNA]</scope>
    <source>
        <strain evidence="10 11">YOKOZUNA-1</strain>
    </source>
</reference>
<keyword evidence="3 6" id="KW-0547">Nucleotide-binding</keyword>
<gene>
    <name evidence="10" type="primary">RvY_17417-1</name>
    <name evidence="10" type="synonym">RvY_17417.1</name>
    <name evidence="10" type="ORF">RvY_17417</name>
</gene>
<protein>
    <recommendedName>
        <fullName evidence="9">Protein kinase domain-containing protein</fullName>
    </recommendedName>
</protein>
<organism evidence="10 11">
    <name type="scientific">Ramazzottius varieornatus</name>
    <name type="common">Water bear</name>
    <name type="synonym">Tardigrade</name>
    <dbReference type="NCBI Taxonomy" id="947166"/>
    <lineage>
        <taxon>Eukaryota</taxon>
        <taxon>Metazoa</taxon>
        <taxon>Ecdysozoa</taxon>
        <taxon>Tardigrada</taxon>
        <taxon>Eutardigrada</taxon>
        <taxon>Parachela</taxon>
        <taxon>Hypsibioidea</taxon>
        <taxon>Ramazzottiidae</taxon>
        <taxon>Ramazzottius</taxon>
    </lineage>
</organism>
<dbReference type="EMBL" id="BDGG01000015">
    <property type="protein sequence ID" value="GAV07600.1"/>
    <property type="molecule type" value="Genomic_DNA"/>
</dbReference>
<accession>A0A1D1W224</accession>
<feature type="domain" description="Protein kinase" evidence="9">
    <location>
        <begin position="44"/>
        <end position="335"/>
    </location>
</feature>
<feature type="binding site" evidence="6">
    <location>
        <position position="74"/>
    </location>
    <ligand>
        <name>ATP</name>
        <dbReference type="ChEBI" id="CHEBI:30616"/>
    </ligand>
</feature>
<dbReference type="SUPFAM" id="SSF56112">
    <property type="entry name" value="Protein kinase-like (PK-like)"/>
    <property type="match status" value="1"/>
</dbReference>
<evidence type="ECO:0000313" key="10">
    <source>
        <dbReference type="EMBL" id="GAV07600.1"/>
    </source>
</evidence>
<dbReference type="InterPro" id="IPR050117">
    <property type="entry name" value="MAPK"/>
</dbReference>
<evidence type="ECO:0000256" key="5">
    <source>
        <dbReference type="ARBA" id="ARBA00022840"/>
    </source>
</evidence>
<dbReference type="PROSITE" id="PS50011">
    <property type="entry name" value="PROTEIN_KINASE_DOM"/>
    <property type="match status" value="1"/>
</dbReference>
<dbReference type="PROSITE" id="PS00107">
    <property type="entry name" value="PROTEIN_KINASE_ATP"/>
    <property type="match status" value="1"/>
</dbReference>
<dbReference type="SMART" id="SM00220">
    <property type="entry name" value="S_TKc"/>
    <property type="match status" value="1"/>
</dbReference>
<name>A0A1D1W224_RAMVA</name>
<feature type="region of interest" description="Disordered" evidence="8">
    <location>
        <begin position="366"/>
        <end position="407"/>
    </location>
</feature>
<dbReference type="GO" id="GO:0004674">
    <property type="term" value="F:protein serine/threonine kinase activity"/>
    <property type="evidence" value="ECO:0007669"/>
    <property type="project" value="UniProtKB-KW"/>
</dbReference>
<feature type="compositionally biased region" description="Polar residues" evidence="8">
    <location>
        <begin position="372"/>
        <end position="384"/>
    </location>
</feature>
<comment type="similarity">
    <text evidence="7">Belongs to the protein kinase superfamily.</text>
</comment>
<dbReference type="AlphaFoldDB" id="A0A1D1W224"/>
<keyword evidence="1 7" id="KW-0723">Serine/threonine-protein kinase</keyword>
<keyword evidence="2" id="KW-0808">Transferase</keyword>
<evidence type="ECO:0000256" key="7">
    <source>
        <dbReference type="RuleBase" id="RU000304"/>
    </source>
</evidence>
<sequence length="420" mass="47614">MDDFGIGNAENVQILVENSPLTAVGLPESSFAEDSFHERIPSRFRRLDELGKGQYATVYRAEDLEDSKKIVAIKHLRLLTDCERTHLGGSTNDLREAEILSSLAHPNIIRLISSFNDGPQKTLIMECMDFSLEDVIRDKRSLPEFLFSHIMYYLLHITHGLAYLHKEKVVHRDLKPNNVLLNVKGEVKIADFGCSKRYCHSDPRYTKQRGSRTYLPPEVLLCSSVVNETVDLWALGCISAEFCTRKPLFGVEGEGSDLAQLTRIHSILGSPDSEDYPEGQVKGIDVSKFHRYPRVPPNEIIPKAHDVVHTVMGKCLVYDVGKRWTSQACLTHLLQFDGEGTSFHVPDPWPVPRTARRRESLIIPPAKRRSEQITPLESSNTLDLSINEEEEESHSPSKKPRLSGNLQEKLCHSKVRRKLF</sequence>
<dbReference type="STRING" id="947166.A0A1D1W224"/>
<dbReference type="Gene3D" id="1.10.510.10">
    <property type="entry name" value="Transferase(Phosphotransferase) domain 1"/>
    <property type="match status" value="1"/>
</dbReference>
<proteinExistence type="inferred from homology"/>
<evidence type="ECO:0000256" key="2">
    <source>
        <dbReference type="ARBA" id="ARBA00022679"/>
    </source>
</evidence>
<evidence type="ECO:0000256" key="4">
    <source>
        <dbReference type="ARBA" id="ARBA00022777"/>
    </source>
</evidence>
<evidence type="ECO:0000313" key="11">
    <source>
        <dbReference type="Proteomes" id="UP000186922"/>
    </source>
</evidence>
<dbReference type="GO" id="GO:0005524">
    <property type="term" value="F:ATP binding"/>
    <property type="evidence" value="ECO:0007669"/>
    <property type="project" value="UniProtKB-UniRule"/>
</dbReference>
<dbReference type="FunFam" id="1.10.510.10:FF:000624">
    <property type="entry name" value="Mitogen-activated protein kinase"/>
    <property type="match status" value="1"/>
</dbReference>
<dbReference type="Gene3D" id="3.30.200.20">
    <property type="entry name" value="Phosphorylase Kinase, domain 1"/>
    <property type="match status" value="1"/>
</dbReference>